<evidence type="ECO:0000256" key="1">
    <source>
        <dbReference type="SAM" id="MobiDB-lite"/>
    </source>
</evidence>
<keyword evidence="2" id="KW-0812">Transmembrane</keyword>
<feature type="domain" description="PASTA" evidence="3">
    <location>
        <begin position="42"/>
        <end position="107"/>
    </location>
</feature>
<dbReference type="EMBL" id="JRES01000110">
    <property type="protein sequence ID" value="KNC34056.1"/>
    <property type="molecule type" value="Genomic_DNA"/>
</dbReference>
<dbReference type="Proteomes" id="UP000037069">
    <property type="component" value="Unassembled WGS sequence"/>
</dbReference>
<comment type="caution">
    <text evidence="4">The sequence shown here is derived from an EMBL/GenBank/DDBJ whole genome shotgun (WGS) entry which is preliminary data.</text>
</comment>
<dbReference type="SMART" id="SM00740">
    <property type="entry name" value="PASTA"/>
    <property type="match status" value="1"/>
</dbReference>
<proteinExistence type="predicted"/>
<evidence type="ECO:0000313" key="5">
    <source>
        <dbReference type="Proteomes" id="UP000037069"/>
    </source>
</evidence>
<evidence type="ECO:0000256" key="2">
    <source>
        <dbReference type="SAM" id="Phobius"/>
    </source>
</evidence>
<dbReference type="AlphaFoldDB" id="A0A0L0CP60"/>
<evidence type="ECO:0000259" key="3">
    <source>
        <dbReference type="PROSITE" id="PS51178"/>
    </source>
</evidence>
<dbReference type="PROSITE" id="PS51178">
    <property type="entry name" value="PASTA"/>
    <property type="match status" value="1"/>
</dbReference>
<feature type="region of interest" description="Disordered" evidence="1">
    <location>
        <begin position="172"/>
        <end position="209"/>
    </location>
</feature>
<name>A0A0L0CP60_LUCCU</name>
<keyword evidence="2" id="KW-0472">Membrane</keyword>
<dbReference type="CDD" id="cd06577">
    <property type="entry name" value="PASTA_pknB"/>
    <property type="match status" value="2"/>
</dbReference>
<organism evidence="4 5">
    <name type="scientific">Lucilia cuprina</name>
    <name type="common">Green bottle fly</name>
    <name type="synonym">Australian sheep blowfly</name>
    <dbReference type="NCBI Taxonomy" id="7375"/>
    <lineage>
        <taxon>Eukaryota</taxon>
        <taxon>Metazoa</taxon>
        <taxon>Ecdysozoa</taxon>
        <taxon>Arthropoda</taxon>
        <taxon>Hexapoda</taxon>
        <taxon>Insecta</taxon>
        <taxon>Pterygota</taxon>
        <taxon>Neoptera</taxon>
        <taxon>Endopterygota</taxon>
        <taxon>Diptera</taxon>
        <taxon>Brachycera</taxon>
        <taxon>Muscomorpha</taxon>
        <taxon>Oestroidea</taxon>
        <taxon>Calliphoridae</taxon>
        <taxon>Luciliinae</taxon>
        <taxon>Lucilia</taxon>
    </lineage>
</organism>
<keyword evidence="2" id="KW-1133">Transmembrane helix</keyword>
<reference evidence="4 5" key="1">
    <citation type="journal article" date="2015" name="Nat. Commun.">
        <title>Lucilia cuprina genome unlocks parasitic fly biology to underpin future interventions.</title>
        <authorList>
            <person name="Anstead C.A."/>
            <person name="Korhonen P.K."/>
            <person name="Young N.D."/>
            <person name="Hall R.S."/>
            <person name="Jex A.R."/>
            <person name="Murali S.C."/>
            <person name="Hughes D.S."/>
            <person name="Lee S.F."/>
            <person name="Perry T."/>
            <person name="Stroehlein A.J."/>
            <person name="Ansell B.R."/>
            <person name="Breugelmans B."/>
            <person name="Hofmann A."/>
            <person name="Qu J."/>
            <person name="Dugan S."/>
            <person name="Lee S.L."/>
            <person name="Chao H."/>
            <person name="Dinh H."/>
            <person name="Han Y."/>
            <person name="Doddapaneni H.V."/>
            <person name="Worley K.C."/>
            <person name="Muzny D.M."/>
            <person name="Ioannidis P."/>
            <person name="Waterhouse R.M."/>
            <person name="Zdobnov E.M."/>
            <person name="James P.J."/>
            <person name="Bagnall N.H."/>
            <person name="Kotze A.C."/>
            <person name="Gibbs R.A."/>
            <person name="Richards S."/>
            <person name="Batterham P."/>
            <person name="Gasser R.B."/>
        </authorList>
    </citation>
    <scope>NUCLEOTIDE SEQUENCE [LARGE SCALE GENOMIC DNA]</scope>
    <source>
        <strain evidence="4 5">LS</strain>
        <tissue evidence="4">Full body</tissue>
    </source>
</reference>
<protein>
    <recommendedName>
        <fullName evidence="3">PASTA domain-containing protein</fullName>
    </recommendedName>
</protein>
<sequence length="244" mass="26174">MRRTQAGPPAAWIWAGVAVLAVVLISVLIWVMTSRPGTPVPQNSRIVEDVTDMSWDRASETLTAQDLQPRRVDQSSDQITEGNVIRTDPGAGTTVAPGQSITVYVSTGQQTSAVPALTGLSSTQAEAALKTAGLQLGAVTTRSDPDLAQGIVMQGRRAARGVRRGRVRTQPGVVQAHHARAHDPRSAVGDRVLPEQPGAADPGHRRLEPGDRLRHRLHRVPHDDALALTPARPVVRAVHRRIPL</sequence>
<dbReference type="InterPro" id="IPR005543">
    <property type="entry name" value="PASTA_dom"/>
</dbReference>
<feature type="transmembrane region" description="Helical" evidence="2">
    <location>
        <begin position="12"/>
        <end position="32"/>
    </location>
</feature>
<accession>A0A0L0CP60</accession>
<dbReference type="Gene3D" id="3.30.10.20">
    <property type="match status" value="2"/>
</dbReference>
<gene>
    <name evidence="4" type="ORF">FF38_13651</name>
</gene>
<dbReference type="Pfam" id="PF03793">
    <property type="entry name" value="PASTA"/>
    <property type="match status" value="1"/>
</dbReference>
<evidence type="ECO:0000313" key="4">
    <source>
        <dbReference type="EMBL" id="KNC34056.1"/>
    </source>
</evidence>
<keyword evidence="5" id="KW-1185">Reference proteome</keyword>